<accession>A0A0N9QQD3</accession>
<dbReference type="EMBL" id="KT820662">
    <property type="protein sequence ID" value="ALH23048.1"/>
    <property type="molecule type" value="Genomic_DNA"/>
</dbReference>
<dbReference type="KEGG" id="vg:26049009"/>
<dbReference type="Proteomes" id="UP000203826">
    <property type="component" value="Segment"/>
</dbReference>
<name>A0A0N9QQD3_9VIRU</name>
<evidence type="ECO:0000313" key="2">
    <source>
        <dbReference type="Proteomes" id="UP000203826"/>
    </source>
</evidence>
<proteinExistence type="predicted"/>
<reference evidence="1 2" key="1">
    <citation type="journal article" date="2015" name="Genome Announc.">
        <title>The 474-Kilobase-Pair Complete Genome Sequence of CeV-01B, a Virus Infecting Haptolina (Chrysochromulina) ericina (Prymnesiophyceae).</title>
        <authorList>
            <person name="Gallot-Lavallee L."/>
            <person name="Pagarete A."/>
            <person name="Legendre M."/>
            <person name="Santini S."/>
            <person name="Sandaa R.A."/>
            <person name="Himmelbauer H."/>
            <person name="Ogata H."/>
            <person name="Bratbak G."/>
            <person name="Claverie J.M."/>
        </authorList>
    </citation>
    <scope>NUCLEOTIDE SEQUENCE [LARGE SCALE GENOMIC DNA]</scope>
    <source>
        <strain evidence="1">CeV-01B</strain>
    </source>
</reference>
<sequence>MANQSNTHTIFDNFILEVDNAIDNGNPNILQKIIIKYKDHVAECYIKMAISMYEEMITEKLEDLNI</sequence>
<evidence type="ECO:0000313" key="1">
    <source>
        <dbReference type="EMBL" id="ALH23048.1"/>
    </source>
</evidence>
<organism evidence="1 2">
    <name type="scientific">Chrysochromulina ericina virus CeV-01B</name>
    <dbReference type="NCBI Taxonomy" id="3070830"/>
    <lineage>
        <taxon>Viruses</taxon>
        <taxon>Varidnaviria</taxon>
        <taxon>Bamfordvirae</taxon>
        <taxon>Nucleocytoviricota</taxon>
        <taxon>Megaviricetes</taxon>
        <taxon>Imitervirales</taxon>
        <taxon>Mesomimiviridae</taxon>
        <taxon>Tethysvirus</taxon>
        <taxon>Tethysvirus raunefjordenense</taxon>
    </lineage>
</organism>
<keyword evidence="2" id="KW-1185">Reference proteome</keyword>
<gene>
    <name evidence="1" type="ORF">ceV_142</name>
</gene>
<protein>
    <submittedName>
        <fullName evidence="1">Uncharacterized protein</fullName>
    </submittedName>
</protein>